<keyword evidence="9 14" id="KW-0560">Oxidoreductase</keyword>
<evidence type="ECO:0000256" key="10">
    <source>
        <dbReference type="ARBA" id="ARBA00023004"/>
    </source>
</evidence>
<dbReference type="SUPFAM" id="SSF54862">
    <property type="entry name" value="4Fe-4S ferredoxins"/>
    <property type="match status" value="1"/>
</dbReference>
<evidence type="ECO:0000256" key="15">
    <source>
        <dbReference type="PIRSR" id="PIRSR006439-50"/>
    </source>
</evidence>
<dbReference type="GO" id="GO:0030976">
    <property type="term" value="F:thiamine pyrophosphate binding"/>
    <property type="evidence" value="ECO:0007669"/>
    <property type="project" value="InterPro"/>
</dbReference>
<dbReference type="GO" id="GO:0051539">
    <property type="term" value="F:4 iron, 4 sulfur cluster binding"/>
    <property type="evidence" value="ECO:0007669"/>
    <property type="project" value="UniProtKB-UniRule"/>
</dbReference>
<dbReference type="InterPro" id="IPR017900">
    <property type="entry name" value="4Fe4S_Fe_S_CS"/>
</dbReference>
<feature type="binding site" evidence="15">
    <location>
        <position position="534"/>
    </location>
    <ligand>
        <name>[4Fe-4S] cluster</name>
        <dbReference type="ChEBI" id="CHEBI:49883"/>
        <label>1</label>
    </ligand>
</feature>
<feature type="binding site" evidence="15">
    <location>
        <position position="545"/>
    </location>
    <ligand>
        <name>[4Fe-4S] cluster</name>
        <dbReference type="ChEBI" id="CHEBI:49883"/>
        <label>2</label>
    </ligand>
</feature>
<evidence type="ECO:0000256" key="14">
    <source>
        <dbReference type="PIRNR" id="PIRNR006439"/>
    </source>
</evidence>
<keyword evidence="18" id="KW-1185">Reference proteome</keyword>
<evidence type="ECO:0000256" key="11">
    <source>
        <dbReference type="ARBA" id="ARBA00023014"/>
    </source>
</evidence>
<dbReference type="PROSITE" id="PS51379">
    <property type="entry name" value="4FE4S_FER_2"/>
    <property type="match status" value="2"/>
</dbReference>
<keyword evidence="10 14" id="KW-0408">Iron</keyword>
<comment type="catalytic activity">
    <reaction evidence="13 14">
        <text>indole-3-pyruvate + 2 oxidized [2Fe-2S]-[ferredoxin] + CoA = (indol-3-yl)acetyl-CoA + 2 reduced [2Fe-2S]-[ferredoxin] + CO2 + H(+)</text>
        <dbReference type="Rhea" id="RHEA:12645"/>
        <dbReference type="Rhea" id="RHEA-COMP:10000"/>
        <dbReference type="Rhea" id="RHEA-COMP:10001"/>
        <dbReference type="ChEBI" id="CHEBI:15378"/>
        <dbReference type="ChEBI" id="CHEBI:16526"/>
        <dbReference type="ChEBI" id="CHEBI:17640"/>
        <dbReference type="ChEBI" id="CHEBI:33737"/>
        <dbReference type="ChEBI" id="CHEBI:33738"/>
        <dbReference type="ChEBI" id="CHEBI:57271"/>
        <dbReference type="ChEBI" id="CHEBI:57287"/>
        <dbReference type="EC" id="1.2.7.8"/>
    </reaction>
</comment>
<evidence type="ECO:0000256" key="8">
    <source>
        <dbReference type="ARBA" id="ARBA00022982"/>
    </source>
</evidence>
<evidence type="ECO:0000259" key="16">
    <source>
        <dbReference type="PROSITE" id="PS51379"/>
    </source>
</evidence>
<feature type="binding site" evidence="15">
    <location>
        <position position="562"/>
    </location>
    <ligand>
        <name>[4Fe-4S] cluster</name>
        <dbReference type="ChEBI" id="CHEBI:49883"/>
        <label>2</label>
    </ligand>
</feature>
<dbReference type="InterPro" id="IPR045025">
    <property type="entry name" value="HACL1-like"/>
</dbReference>
<dbReference type="InterPro" id="IPR029061">
    <property type="entry name" value="THDP-binding"/>
</dbReference>
<dbReference type="InterPro" id="IPR011766">
    <property type="entry name" value="TPP_enzyme_TPP-bd"/>
</dbReference>
<feature type="binding site" evidence="15">
    <location>
        <position position="572"/>
    </location>
    <ligand>
        <name>[4Fe-4S] cluster</name>
        <dbReference type="ChEBI" id="CHEBI:49883"/>
        <label>1</label>
    </ligand>
</feature>
<protein>
    <recommendedName>
        <fullName evidence="4 14">Indolepyruvate oxidoreductase subunit IorA</fullName>
        <shortName evidence="14">IOR</shortName>
        <ecNumber evidence="3 14">1.2.7.8</ecNumber>
    </recommendedName>
    <alternativeName>
        <fullName evidence="12 14">Indolepyruvate ferredoxin oxidoreductase subunit alpha</fullName>
    </alternativeName>
</protein>
<keyword evidence="6 14" id="KW-0004">4Fe-4S</keyword>
<keyword evidence="7 14" id="KW-0479">Metal-binding</keyword>
<evidence type="ECO:0000256" key="13">
    <source>
        <dbReference type="ARBA" id="ARBA00048332"/>
    </source>
</evidence>
<dbReference type="PANTHER" id="PTHR43710">
    <property type="entry name" value="2-HYDROXYACYL-COA LYASE"/>
    <property type="match status" value="1"/>
</dbReference>
<dbReference type="PROSITE" id="PS00198">
    <property type="entry name" value="4FE4S_FER_1"/>
    <property type="match status" value="1"/>
</dbReference>
<dbReference type="InterPro" id="IPR002880">
    <property type="entry name" value="Pyrv_Fd/Flavodoxin_OxRdtase_N"/>
</dbReference>
<dbReference type="PIRSF" id="PIRSF006439">
    <property type="entry name" value="Indolepyruvate_ferr_oxidored"/>
    <property type="match status" value="1"/>
</dbReference>
<evidence type="ECO:0000256" key="12">
    <source>
        <dbReference type="ARBA" id="ARBA00030514"/>
    </source>
</evidence>
<evidence type="ECO:0000256" key="7">
    <source>
        <dbReference type="ARBA" id="ARBA00022723"/>
    </source>
</evidence>
<dbReference type="FunFam" id="3.40.50.970:FF:000039">
    <property type="entry name" value="Indolepyruvate oxidoreductase subunit IorA"/>
    <property type="match status" value="1"/>
</dbReference>
<feature type="binding site" evidence="15">
    <location>
        <position position="565"/>
    </location>
    <ligand>
        <name>[4Fe-4S] cluster</name>
        <dbReference type="ChEBI" id="CHEBI:49883"/>
        <label>2</label>
    </ligand>
</feature>
<dbReference type="Gene3D" id="3.30.70.20">
    <property type="match status" value="1"/>
</dbReference>
<dbReference type="Gene3D" id="3.40.50.970">
    <property type="match status" value="2"/>
</dbReference>
<name>A0A9X4H6F0_9FIRM</name>
<gene>
    <name evidence="17" type="primary">iorA</name>
    <name evidence="17" type="ORF">L7E55_00545</name>
</gene>
<dbReference type="EMBL" id="JAKOAV010000001">
    <property type="protein sequence ID" value="MDF9406859.1"/>
    <property type="molecule type" value="Genomic_DNA"/>
</dbReference>
<dbReference type="Proteomes" id="UP001154312">
    <property type="component" value="Unassembled WGS sequence"/>
</dbReference>
<accession>A0A9X4H6F0</accession>
<dbReference type="InterPro" id="IPR017896">
    <property type="entry name" value="4Fe4S_Fe-S-bd"/>
</dbReference>
<evidence type="ECO:0000256" key="3">
    <source>
        <dbReference type="ARBA" id="ARBA00012812"/>
    </source>
</evidence>
<dbReference type="AlphaFoldDB" id="A0A9X4H6F0"/>
<dbReference type="NCBIfam" id="TIGR03336">
    <property type="entry name" value="IOR_alpha"/>
    <property type="match status" value="1"/>
</dbReference>
<dbReference type="PANTHER" id="PTHR43710:SF5">
    <property type="entry name" value="INDOLEPYRUVATE FERREDOXIN OXIDOREDUCTASE ALPHA SUBUNIT"/>
    <property type="match status" value="1"/>
</dbReference>
<dbReference type="Pfam" id="PF02775">
    <property type="entry name" value="TPP_enzyme_C"/>
    <property type="match status" value="1"/>
</dbReference>
<feature type="domain" description="4Fe-4S ferredoxin-type" evidence="16">
    <location>
        <begin position="553"/>
        <end position="581"/>
    </location>
</feature>
<dbReference type="InterPro" id="IPR009014">
    <property type="entry name" value="Transketo_C/PFOR_II"/>
</dbReference>
<comment type="function">
    <text evidence="1 14">Catalyzes the ferredoxin-dependent oxidative decarboxylation of arylpyruvates.</text>
</comment>
<reference evidence="17" key="1">
    <citation type="submission" date="2022-02" db="EMBL/GenBank/DDBJ databases">
        <authorList>
            <person name="Leng L."/>
        </authorList>
    </citation>
    <scope>NUCLEOTIDE SEQUENCE</scope>
    <source>
        <strain evidence="17">JI</strain>
    </source>
</reference>
<evidence type="ECO:0000256" key="9">
    <source>
        <dbReference type="ARBA" id="ARBA00023002"/>
    </source>
</evidence>
<feature type="domain" description="4Fe-4S ferredoxin-type" evidence="16">
    <location>
        <begin position="525"/>
        <end position="545"/>
    </location>
</feature>
<evidence type="ECO:0000256" key="6">
    <source>
        <dbReference type="ARBA" id="ARBA00022485"/>
    </source>
</evidence>
<comment type="cofactor">
    <cofactor evidence="14 15">
        <name>[4Fe-4S] cluster</name>
        <dbReference type="ChEBI" id="CHEBI:49883"/>
    </cofactor>
    <text evidence="14 15">Binds 2 [4Fe-4S] clusters. In this family the first cluster has a non-standard and varying [4Fe-4S] binding motif CX(2)CX(2)CX(4-5)CP.</text>
</comment>
<dbReference type="InterPro" id="IPR017721">
    <property type="entry name" value="IorA"/>
</dbReference>
<dbReference type="GO" id="GO:0046872">
    <property type="term" value="F:metal ion binding"/>
    <property type="evidence" value="ECO:0007669"/>
    <property type="project" value="UniProtKB-UniRule"/>
</dbReference>
<dbReference type="GO" id="GO:0043805">
    <property type="term" value="F:indolepyruvate ferredoxin oxidoreductase activity"/>
    <property type="evidence" value="ECO:0007669"/>
    <property type="project" value="UniProtKB-UniRule"/>
</dbReference>
<keyword evidence="8 14" id="KW-0249">Electron transport</keyword>
<feature type="binding site" evidence="15">
    <location>
        <position position="540"/>
    </location>
    <ligand>
        <name>[4Fe-4S] cluster</name>
        <dbReference type="ChEBI" id="CHEBI:49883"/>
        <label>1</label>
    </ligand>
</feature>
<dbReference type="SUPFAM" id="SSF52518">
    <property type="entry name" value="Thiamin diphosphate-binding fold (THDP-binding)"/>
    <property type="match status" value="2"/>
</dbReference>
<dbReference type="CDD" id="cd02008">
    <property type="entry name" value="TPP_IOR_alpha"/>
    <property type="match status" value="1"/>
</dbReference>
<evidence type="ECO:0000313" key="17">
    <source>
        <dbReference type="EMBL" id="MDF9406859.1"/>
    </source>
</evidence>
<sequence length="581" mass="62307">MKKIMSGNEALAYGAYLAGIKVGAGYPGTPSTEVLENYSRYPGAYAEWSPNEKVAMDVGIGAALGGKRAMVTMKHVGLNVAADSLFTVSYTGTNGALIIINSDDPSMHSSQNEQDNRHYARASKVVMLEPADSEEAKRFVKVAVEISETFDTPVILRTTTRLSHSRCIVALEDEPADIVVEPAAYERNASKYVMVPMNARQRRLVVEERLKKLAEYAETTPINFIEPGGGDIGVIAAGVSYQYAKEVFPEATFLKLGMVYPLPKQLIRDLAGRVKQVVVVEELDPFIEEHVRLLGIPVKGREVFPGIAEFSQGRVRKHAAAAGLVPKVADPPAVQTPQLPVRPPMLCPGCAHRPVFYALQRLRVAVMGDIGCYTLGAAPPLGSMHSCICMGASIGNVHGVDRAKVKDRTAAVIGDSTFFHSGIAPLINLISNGGNSTVIVVDNRITAMTGHQPHPGTGWTLMGKEVPNVSIDALARAVGFKKVDVINPYDFKLVLDTIRDHTSSDEPSLIVSQYPCVLNIREKKPAPTVDLDACNECGTCLRIGCSPMTKVDGGVAIDPALCIGCGFCASVCPQSAIKVPS</sequence>
<evidence type="ECO:0000256" key="5">
    <source>
        <dbReference type="ARBA" id="ARBA00022448"/>
    </source>
</evidence>
<feature type="binding site" evidence="15">
    <location>
        <position position="537"/>
    </location>
    <ligand>
        <name>[4Fe-4S] cluster</name>
        <dbReference type="ChEBI" id="CHEBI:49883"/>
        <label>1</label>
    </ligand>
</feature>
<comment type="subunit">
    <text evidence="2">Heterodimer of the IorA and IorB subunits.</text>
</comment>
<dbReference type="SUPFAM" id="SSF52922">
    <property type="entry name" value="TK C-terminal domain-like"/>
    <property type="match status" value="1"/>
</dbReference>
<dbReference type="CDD" id="cd07034">
    <property type="entry name" value="TPP_PYR_PFOR_IOR-alpha_like"/>
    <property type="match status" value="1"/>
</dbReference>
<dbReference type="Pfam" id="PF01855">
    <property type="entry name" value="POR_N"/>
    <property type="match status" value="1"/>
</dbReference>
<organism evidence="17 18">
    <name type="scientific">Pelotomaculum isophthalicicum JI</name>
    <dbReference type="NCBI Taxonomy" id="947010"/>
    <lineage>
        <taxon>Bacteria</taxon>
        <taxon>Bacillati</taxon>
        <taxon>Bacillota</taxon>
        <taxon>Clostridia</taxon>
        <taxon>Eubacteriales</taxon>
        <taxon>Desulfotomaculaceae</taxon>
        <taxon>Pelotomaculum</taxon>
    </lineage>
</organism>
<evidence type="ECO:0000313" key="18">
    <source>
        <dbReference type="Proteomes" id="UP001154312"/>
    </source>
</evidence>
<evidence type="ECO:0000256" key="1">
    <source>
        <dbReference type="ARBA" id="ARBA00002995"/>
    </source>
</evidence>
<dbReference type="EC" id="1.2.7.8" evidence="3 14"/>
<dbReference type="Pfam" id="PF00037">
    <property type="entry name" value="Fer4"/>
    <property type="match status" value="1"/>
</dbReference>
<comment type="caution">
    <text evidence="17">The sequence shown here is derived from an EMBL/GenBank/DDBJ whole genome shotgun (WGS) entry which is preliminary data.</text>
</comment>
<keyword evidence="11 14" id="KW-0411">Iron-sulfur</keyword>
<keyword evidence="5 14" id="KW-0813">Transport</keyword>
<evidence type="ECO:0000256" key="4">
    <source>
        <dbReference type="ARBA" id="ARBA00017710"/>
    </source>
</evidence>
<dbReference type="RefSeq" id="WP_277442004.1">
    <property type="nucleotide sequence ID" value="NZ_JAKOAV010000001.1"/>
</dbReference>
<proteinExistence type="predicted"/>
<evidence type="ECO:0000256" key="2">
    <source>
        <dbReference type="ARBA" id="ARBA00011238"/>
    </source>
</evidence>
<feature type="binding site" evidence="15">
    <location>
        <position position="568"/>
    </location>
    <ligand>
        <name>[4Fe-4S] cluster</name>
        <dbReference type="ChEBI" id="CHEBI:49883"/>
        <label>2</label>
    </ligand>
</feature>